<sequence>MKFVSVKGIILVSYWQNLMIAILGQAGAIDTPGSLQGILIAIECVPAAILVLRAFPISPYSKEAVDSSPLDSMSGKDFKQIFVSVQDTVNPKDIFQDVVHNFSSRYRGYAQYHNVQVNEPLAENDSRLMDSDEELQVLPN</sequence>
<dbReference type="OrthoDB" id="5348404at2759"/>
<keyword evidence="3" id="KW-1133">Transmembrane helix</keyword>
<gene>
    <name evidence="5" type="ORF">GSOID_T00012206001</name>
</gene>
<evidence type="ECO:0000256" key="4">
    <source>
        <dbReference type="ARBA" id="ARBA00023136"/>
    </source>
</evidence>
<keyword evidence="2" id="KW-0812">Transmembrane</keyword>
<dbReference type="EMBL" id="FN653470">
    <property type="protein sequence ID" value="CBY15306.1"/>
    <property type="molecule type" value="Genomic_DNA"/>
</dbReference>
<keyword evidence="6" id="KW-1185">Reference proteome</keyword>
<dbReference type="Proteomes" id="UP000001307">
    <property type="component" value="Unassembled WGS sequence"/>
</dbReference>
<evidence type="ECO:0000256" key="1">
    <source>
        <dbReference type="ARBA" id="ARBA00004141"/>
    </source>
</evidence>
<comment type="subcellular location">
    <subcellularLocation>
        <location evidence="1">Membrane</location>
        <topology evidence="1">Multi-pass membrane protein</topology>
    </subcellularLocation>
</comment>
<dbReference type="Pfam" id="PF03619">
    <property type="entry name" value="Solute_trans_a"/>
    <property type="match status" value="1"/>
</dbReference>
<dbReference type="InterPro" id="IPR005178">
    <property type="entry name" value="Ostalpha/TMEM184C"/>
</dbReference>
<evidence type="ECO:0000256" key="2">
    <source>
        <dbReference type="ARBA" id="ARBA00022692"/>
    </source>
</evidence>
<protein>
    <submittedName>
        <fullName evidence="5">Uncharacterized protein</fullName>
    </submittedName>
</protein>
<proteinExistence type="predicted"/>
<name>E4Y094_OIKDI</name>
<evidence type="ECO:0000313" key="5">
    <source>
        <dbReference type="EMBL" id="CBY15306.1"/>
    </source>
</evidence>
<dbReference type="PANTHER" id="PTHR23423">
    <property type="entry name" value="ORGANIC SOLUTE TRANSPORTER-RELATED"/>
    <property type="match status" value="1"/>
</dbReference>
<dbReference type="InParanoid" id="E4Y094"/>
<accession>E4Y094</accession>
<organism evidence="5">
    <name type="scientific">Oikopleura dioica</name>
    <name type="common">Tunicate</name>
    <dbReference type="NCBI Taxonomy" id="34765"/>
    <lineage>
        <taxon>Eukaryota</taxon>
        <taxon>Metazoa</taxon>
        <taxon>Chordata</taxon>
        <taxon>Tunicata</taxon>
        <taxon>Appendicularia</taxon>
        <taxon>Copelata</taxon>
        <taxon>Oikopleuridae</taxon>
        <taxon>Oikopleura</taxon>
    </lineage>
</organism>
<evidence type="ECO:0000256" key="3">
    <source>
        <dbReference type="ARBA" id="ARBA00022989"/>
    </source>
</evidence>
<evidence type="ECO:0000313" key="6">
    <source>
        <dbReference type="Proteomes" id="UP000001307"/>
    </source>
</evidence>
<dbReference type="GO" id="GO:0016020">
    <property type="term" value="C:membrane"/>
    <property type="evidence" value="ECO:0007669"/>
    <property type="project" value="UniProtKB-SubCell"/>
</dbReference>
<reference evidence="5" key="1">
    <citation type="journal article" date="2010" name="Science">
        <title>Plasticity of animal genome architecture unmasked by rapid evolution of a pelagic tunicate.</title>
        <authorList>
            <person name="Denoeud F."/>
            <person name="Henriet S."/>
            <person name="Mungpakdee S."/>
            <person name="Aury J.M."/>
            <person name="Da Silva C."/>
            <person name="Brinkmann H."/>
            <person name="Mikhaleva J."/>
            <person name="Olsen L.C."/>
            <person name="Jubin C."/>
            <person name="Canestro C."/>
            <person name="Bouquet J.M."/>
            <person name="Danks G."/>
            <person name="Poulain J."/>
            <person name="Campsteijn C."/>
            <person name="Adamski M."/>
            <person name="Cross I."/>
            <person name="Yadetie F."/>
            <person name="Muffato M."/>
            <person name="Louis A."/>
            <person name="Butcher S."/>
            <person name="Tsagkogeorga G."/>
            <person name="Konrad A."/>
            <person name="Singh S."/>
            <person name="Jensen M.F."/>
            <person name="Cong E.H."/>
            <person name="Eikeseth-Otteraa H."/>
            <person name="Noel B."/>
            <person name="Anthouard V."/>
            <person name="Porcel B.M."/>
            <person name="Kachouri-Lafond R."/>
            <person name="Nishino A."/>
            <person name="Ugolini M."/>
            <person name="Chourrout P."/>
            <person name="Nishida H."/>
            <person name="Aasland R."/>
            <person name="Huzurbazar S."/>
            <person name="Westhof E."/>
            <person name="Delsuc F."/>
            <person name="Lehrach H."/>
            <person name="Reinhardt R."/>
            <person name="Weissenbach J."/>
            <person name="Roy S.W."/>
            <person name="Artiguenave F."/>
            <person name="Postlethwait J.H."/>
            <person name="Manak J.R."/>
            <person name="Thompson E.M."/>
            <person name="Jaillon O."/>
            <person name="Du Pasquier L."/>
            <person name="Boudinot P."/>
            <person name="Liberles D.A."/>
            <person name="Volff J.N."/>
            <person name="Philippe H."/>
            <person name="Lenhard B."/>
            <person name="Roest Crollius H."/>
            <person name="Wincker P."/>
            <person name="Chourrout D."/>
        </authorList>
    </citation>
    <scope>NUCLEOTIDE SEQUENCE [LARGE SCALE GENOMIC DNA]</scope>
</reference>
<dbReference type="AlphaFoldDB" id="E4Y094"/>
<keyword evidence="4" id="KW-0472">Membrane</keyword>